<keyword evidence="4" id="KW-0547">Nucleotide-binding</keyword>
<dbReference type="EMBL" id="JBHSFP010000009">
    <property type="protein sequence ID" value="MFC4532371.1"/>
    <property type="molecule type" value="Genomic_DNA"/>
</dbReference>
<evidence type="ECO:0000259" key="3">
    <source>
        <dbReference type="Pfam" id="PF13581"/>
    </source>
</evidence>
<dbReference type="InterPro" id="IPR036890">
    <property type="entry name" value="HATPase_C_sf"/>
</dbReference>
<keyword evidence="4" id="KW-0067">ATP-binding</keyword>
<dbReference type="CDD" id="cd16936">
    <property type="entry name" value="HATPase_RsbW-like"/>
    <property type="match status" value="1"/>
</dbReference>
<dbReference type="GO" id="GO:0005524">
    <property type="term" value="F:ATP binding"/>
    <property type="evidence" value="ECO:0007669"/>
    <property type="project" value="UniProtKB-KW"/>
</dbReference>
<dbReference type="PANTHER" id="PTHR35526:SF3">
    <property type="entry name" value="ANTI-SIGMA-F FACTOR RSBW"/>
    <property type="match status" value="1"/>
</dbReference>
<keyword evidence="1" id="KW-0418">Kinase</keyword>
<accession>A0ABV9CH40</accession>
<dbReference type="PANTHER" id="PTHR35526">
    <property type="entry name" value="ANTI-SIGMA-F FACTOR RSBW-RELATED"/>
    <property type="match status" value="1"/>
</dbReference>
<keyword evidence="1" id="KW-0808">Transferase</keyword>
<comment type="caution">
    <text evidence="4">The sequence shown here is derived from an EMBL/GenBank/DDBJ whole genome shotgun (WGS) entry which is preliminary data.</text>
</comment>
<dbReference type="InterPro" id="IPR050267">
    <property type="entry name" value="Anti-sigma-factor_SerPK"/>
</dbReference>
<protein>
    <submittedName>
        <fullName evidence="4">ATP-binding protein</fullName>
    </submittedName>
</protein>
<evidence type="ECO:0000256" key="1">
    <source>
        <dbReference type="ARBA" id="ARBA00022527"/>
    </source>
</evidence>
<dbReference type="SUPFAM" id="SSF55874">
    <property type="entry name" value="ATPase domain of HSP90 chaperone/DNA topoisomerase II/histidine kinase"/>
    <property type="match status" value="1"/>
</dbReference>
<reference evidence="5" key="1">
    <citation type="journal article" date="2019" name="Int. J. Syst. Evol. Microbiol.">
        <title>The Global Catalogue of Microorganisms (GCM) 10K type strain sequencing project: providing services to taxonomists for standard genome sequencing and annotation.</title>
        <authorList>
            <consortium name="The Broad Institute Genomics Platform"/>
            <consortium name="The Broad Institute Genome Sequencing Center for Infectious Disease"/>
            <person name="Wu L."/>
            <person name="Ma J."/>
        </authorList>
    </citation>
    <scope>NUCLEOTIDE SEQUENCE [LARGE SCALE GENOMIC DNA]</scope>
    <source>
        <strain evidence="5">CGMCC 4.7132</strain>
    </source>
</reference>
<feature type="region of interest" description="Disordered" evidence="2">
    <location>
        <begin position="83"/>
        <end position="103"/>
    </location>
</feature>
<dbReference type="InterPro" id="IPR003594">
    <property type="entry name" value="HATPase_dom"/>
</dbReference>
<gene>
    <name evidence="4" type="ORF">ACFO60_16480</name>
</gene>
<dbReference type="Gene3D" id="3.30.565.10">
    <property type="entry name" value="Histidine kinase-like ATPase, C-terminal domain"/>
    <property type="match status" value="1"/>
</dbReference>
<proteinExistence type="predicted"/>
<organism evidence="4 5">
    <name type="scientific">Sphaerisporangium dianthi</name>
    <dbReference type="NCBI Taxonomy" id="1436120"/>
    <lineage>
        <taxon>Bacteria</taxon>
        <taxon>Bacillati</taxon>
        <taxon>Actinomycetota</taxon>
        <taxon>Actinomycetes</taxon>
        <taxon>Streptosporangiales</taxon>
        <taxon>Streptosporangiaceae</taxon>
        <taxon>Sphaerisporangium</taxon>
    </lineage>
</organism>
<name>A0ABV9CH40_9ACTN</name>
<sequence>MIGTPDGQRAAYWDIPRDPTVLADVRKMIRLTLSTWRLAGAGDDLTDDVVLASAEVLSNAVVHGLPPIWFRLQMSDETLLAEITDHGAGRPEPRTGSDDAEHGRGMTIVEALSDEWGVLPAPEGVAKTVWFRKKCPPAGSAA</sequence>
<dbReference type="RefSeq" id="WP_380841163.1">
    <property type="nucleotide sequence ID" value="NZ_JBHSFP010000009.1"/>
</dbReference>
<evidence type="ECO:0000256" key="2">
    <source>
        <dbReference type="SAM" id="MobiDB-lite"/>
    </source>
</evidence>
<evidence type="ECO:0000313" key="4">
    <source>
        <dbReference type="EMBL" id="MFC4532371.1"/>
    </source>
</evidence>
<keyword evidence="5" id="KW-1185">Reference proteome</keyword>
<keyword evidence="1" id="KW-0723">Serine/threonine-protein kinase</keyword>
<feature type="domain" description="Histidine kinase/HSP90-like ATPase" evidence="3">
    <location>
        <begin position="22"/>
        <end position="118"/>
    </location>
</feature>
<evidence type="ECO:0000313" key="5">
    <source>
        <dbReference type="Proteomes" id="UP001596004"/>
    </source>
</evidence>
<dbReference type="Proteomes" id="UP001596004">
    <property type="component" value="Unassembled WGS sequence"/>
</dbReference>
<dbReference type="Pfam" id="PF13581">
    <property type="entry name" value="HATPase_c_2"/>
    <property type="match status" value="1"/>
</dbReference>